<dbReference type="InterPro" id="IPR036412">
    <property type="entry name" value="HAD-like_sf"/>
</dbReference>
<dbReference type="RefSeq" id="WP_209335817.1">
    <property type="nucleotide sequence ID" value="NZ_JAGIYY010000004.1"/>
</dbReference>
<evidence type="ECO:0000313" key="2">
    <source>
        <dbReference type="Proteomes" id="UP000666240"/>
    </source>
</evidence>
<dbReference type="SUPFAM" id="SSF56784">
    <property type="entry name" value="HAD-like"/>
    <property type="match status" value="1"/>
</dbReference>
<dbReference type="GO" id="GO:0016787">
    <property type="term" value="F:hydrolase activity"/>
    <property type="evidence" value="ECO:0007669"/>
    <property type="project" value="UniProtKB-KW"/>
</dbReference>
<dbReference type="InterPro" id="IPR023214">
    <property type="entry name" value="HAD_sf"/>
</dbReference>
<dbReference type="InterPro" id="IPR006439">
    <property type="entry name" value="HAD-SF_hydro_IA"/>
</dbReference>
<dbReference type="SFLD" id="SFLDS00003">
    <property type="entry name" value="Haloacid_Dehalogenase"/>
    <property type="match status" value="1"/>
</dbReference>
<evidence type="ECO:0000313" key="1">
    <source>
        <dbReference type="EMBL" id="MBP0439791.1"/>
    </source>
</evidence>
<proteinExistence type="predicted"/>
<dbReference type="Proteomes" id="UP000666240">
    <property type="component" value="Unassembled WGS sequence"/>
</dbReference>
<dbReference type="EMBL" id="JAGIYY010000004">
    <property type="protein sequence ID" value="MBP0439791.1"/>
    <property type="molecule type" value="Genomic_DNA"/>
</dbReference>
<reference evidence="1" key="1">
    <citation type="submission" date="2021-03" db="EMBL/GenBank/DDBJ databases">
        <title>Genome sequencing and assembly of Tianweitania sediminis.</title>
        <authorList>
            <person name="Chhetri G."/>
        </authorList>
    </citation>
    <scope>NUCLEOTIDE SEQUENCE</scope>
    <source>
        <strain evidence="1">Z8</strain>
    </source>
</reference>
<dbReference type="PANTHER" id="PTHR43611">
    <property type="entry name" value="ALPHA-D-GLUCOSE 1-PHOSPHATE PHOSPHATASE"/>
    <property type="match status" value="1"/>
</dbReference>
<dbReference type="SFLD" id="SFLDG01129">
    <property type="entry name" value="C1.5:_HAD__Beta-PGM__Phosphata"/>
    <property type="match status" value="1"/>
</dbReference>
<dbReference type="Gene3D" id="3.40.50.1000">
    <property type="entry name" value="HAD superfamily/HAD-like"/>
    <property type="match status" value="1"/>
</dbReference>
<gene>
    <name evidence="1" type="ORF">J5Y06_14110</name>
</gene>
<accession>A0A8J7RMB5</accession>
<comment type="caution">
    <text evidence="1">The sequence shown here is derived from an EMBL/GenBank/DDBJ whole genome shotgun (WGS) entry which is preliminary data.</text>
</comment>
<organism evidence="1 2">
    <name type="scientific">Tianweitania sediminis</name>
    <dbReference type="NCBI Taxonomy" id="1502156"/>
    <lineage>
        <taxon>Bacteria</taxon>
        <taxon>Pseudomonadati</taxon>
        <taxon>Pseudomonadota</taxon>
        <taxon>Alphaproteobacteria</taxon>
        <taxon>Hyphomicrobiales</taxon>
        <taxon>Phyllobacteriaceae</taxon>
        <taxon>Tianweitania</taxon>
    </lineage>
</organism>
<dbReference type="NCBIfam" id="TIGR01509">
    <property type="entry name" value="HAD-SF-IA-v3"/>
    <property type="match status" value="1"/>
</dbReference>
<keyword evidence="1" id="KW-0378">Hydrolase</keyword>
<name>A0A8J7RMB5_9HYPH</name>
<dbReference type="AlphaFoldDB" id="A0A8J7RMB5"/>
<sequence length="231" mass="25987">MRAVFFDVDGVLLHSFFHPDPAKRRRWDDHLLEDVGIAPEQLNGFFETRFNAAMLGQTSIITELDAYLPTIGYVGSSLDFLSYWLMRDTHINLPLLNLIRRLRTRSDAALYIATNQEHIRAFHLWNEVGLRHYFDDMFHAARLGVSKSDAAYYTKVEEVVGGDAEAPLIFDDSERVIAAAGSAGWETVLYHDLKDFTDHPWIADRLGIAGASPLAEGSVAEDGGEDIVDYL</sequence>
<protein>
    <submittedName>
        <fullName evidence="1">HAD-IA family hydrolase</fullName>
    </submittedName>
</protein>
<dbReference type="Pfam" id="PF00702">
    <property type="entry name" value="Hydrolase"/>
    <property type="match status" value="1"/>
</dbReference>
<dbReference type="PANTHER" id="PTHR43611:SF3">
    <property type="entry name" value="FLAVIN MONONUCLEOTIDE HYDROLASE 1, CHLOROPLATIC"/>
    <property type="match status" value="1"/>
</dbReference>
<keyword evidence="2" id="KW-1185">Reference proteome</keyword>